<name>A0A4Y1RV34_PRUDU</name>
<gene>
    <name evidence="7" type="ORF">Prudu_019587</name>
</gene>
<evidence type="ECO:0000256" key="4">
    <source>
        <dbReference type="ARBA" id="ARBA00022989"/>
    </source>
</evidence>
<comment type="similarity">
    <text evidence="2">Belongs to the OB-RGRP/VPS55 family.</text>
</comment>
<evidence type="ECO:0000256" key="5">
    <source>
        <dbReference type="ARBA" id="ARBA00023136"/>
    </source>
</evidence>
<dbReference type="Pfam" id="PF04133">
    <property type="entry name" value="Vps55"/>
    <property type="match status" value="1"/>
</dbReference>
<protein>
    <submittedName>
        <fullName evidence="7">Vacuolar protein sorting 55 family protein</fullName>
    </submittedName>
</protein>
<organism evidence="7">
    <name type="scientific">Prunus dulcis</name>
    <name type="common">Almond</name>
    <name type="synonym">Amygdalus dulcis</name>
    <dbReference type="NCBI Taxonomy" id="3755"/>
    <lineage>
        <taxon>Eukaryota</taxon>
        <taxon>Viridiplantae</taxon>
        <taxon>Streptophyta</taxon>
        <taxon>Embryophyta</taxon>
        <taxon>Tracheophyta</taxon>
        <taxon>Spermatophyta</taxon>
        <taxon>Magnoliopsida</taxon>
        <taxon>eudicotyledons</taxon>
        <taxon>Gunneridae</taxon>
        <taxon>Pentapetalae</taxon>
        <taxon>rosids</taxon>
        <taxon>fabids</taxon>
        <taxon>Rosales</taxon>
        <taxon>Rosaceae</taxon>
        <taxon>Amygdaloideae</taxon>
        <taxon>Amygdaleae</taxon>
        <taxon>Prunus</taxon>
    </lineage>
</organism>
<dbReference type="AlphaFoldDB" id="A0A4Y1RV34"/>
<reference evidence="7" key="1">
    <citation type="journal article" date="2019" name="Science">
        <title>Mutation of a bHLH transcription factor allowed almond domestication.</title>
        <authorList>
            <person name="Sanchez-Perez R."/>
            <person name="Pavan S."/>
            <person name="Mazzeo R."/>
            <person name="Moldovan C."/>
            <person name="Aiese Cigliano R."/>
            <person name="Del Cueto J."/>
            <person name="Ricciardi F."/>
            <person name="Lotti C."/>
            <person name="Ricciardi L."/>
            <person name="Dicenta F."/>
            <person name="Lopez-Marques R.L."/>
            <person name="Lindberg Moller B."/>
        </authorList>
    </citation>
    <scope>NUCLEOTIDE SEQUENCE</scope>
</reference>
<keyword evidence="4 6" id="KW-1133">Transmembrane helix</keyword>
<feature type="non-terminal residue" evidence="7">
    <location>
        <position position="1"/>
    </location>
</feature>
<dbReference type="PANTHER" id="PTHR12050:SF0">
    <property type="entry name" value="RH04491P"/>
    <property type="match status" value="1"/>
</dbReference>
<dbReference type="GO" id="GO:0005768">
    <property type="term" value="C:endosome"/>
    <property type="evidence" value="ECO:0007669"/>
    <property type="project" value="TreeGrafter"/>
</dbReference>
<feature type="transmembrane region" description="Helical" evidence="6">
    <location>
        <begin position="43"/>
        <end position="66"/>
    </location>
</feature>
<sequence length="145" mass="16177">LLEPKTNRGPPTLLQFRKLIVLLLPSRSANTNLPPASLPTKRALVSSMAMTIEASILLQILACALYNNWWPMLSALMYVLVPMPCLFFGGGSTQFLLSRESDGWVNAAKFLTGASTLMIPVQIRWKRGKNNIRHGYEDVKKFSQS</sequence>
<dbReference type="EMBL" id="AP019303">
    <property type="protein sequence ID" value="BBH07606.1"/>
    <property type="molecule type" value="Genomic_DNA"/>
</dbReference>
<feature type="transmembrane region" description="Helical" evidence="6">
    <location>
        <begin position="78"/>
        <end position="97"/>
    </location>
</feature>
<accession>A0A4Y1RV34</accession>
<keyword evidence="5 6" id="KW-0472">Membrane</keyword>
<evidence type="ECO:0000256" key="6">
    <source>
        <dbReference type="SAM" id="Phobius"/>
    </source>
</evidence>
<dbReference type="InterPro" id="IPR007262">
    <property type="entry name" value="Vps55/LEPROT"/>
</dbReference>
<dbReference type="GO" id="GO:0016020">
    <property type="term" value="C:membrane"/>
    <property type="evidence" value="ECO:0007669"/>
    <property type="project" value="UniProtKB-SubCell"/>
</dbReference>
<dbReference type="PANTHER" id="PTHR12050">
    <property type="entry name" value="LEPTIN RECEPTOR-RELATED"/>
    <property type="match status" value="1"/>
</dbReference>
<evidence type="ECO:0000256" key="1">
    <source>
        <dbReference type="ARBA" id="ARBA00004141"/>
    </source>
</evidence>
<evidence type="ECO:0000313" key="7">
    <source>
        <dbReference type="EMBL" id="BBH07606.1"/>
    </source>
</evidence>
<evidence type="ECO:0000256" key="3">
    <source>
        <dbReference type="ARBA" id="ARBA00022692"/>
    </source>
</evidence>
<evidence type="ECO:0000256" key="2">
    <source>
        <dbReference type="ARBA" id="ARBA00005645"/>
    </source>
</evidence>
<dbReference type="GO" id="GO:0032511">
    <property type="term" value="P:late endosome to vacuole transport via multivesicular body sorting pathway"/>
    <property type="evidence" value="ECO:0007669"/>
    <property type="project" value="TreeGrafter"/>
</dbReference>
<proteinExistence type="inferred from homology"/>
<comment type="subcellular location">
    <subcellularLocation>
        <location evidence="1">Membrane</location>
        <topology evidence="1">Multi-pass membrane protein</topology>
    </subcellularLocation>
</comment>
<keyword evidence="3 6" id="KW-0812">Transmembrane</keyword>